<keyword evidence="1" id="KW-0812">Transmembrane</keyword>
<organism evidence="2 3">
    <name type="scientific">Microvirga subterranea</name>
    <dbReference type="NCBI Taxonomy" id="186651"/>
    <lineage>
        <taxon>Bacteria</taxon>
        <taxon>Pseudomonadati</taxon>
        <taxon>Pseudomonadota</taxon>
        <taxon>Alphaproteobacteria</taxon>
        <taxon>Hyphomicrobiales</taxon>
        <taxon>Methylobacteriaceae</taxon>
        <taxon>Microvirga</taxon>
    </lineage>
</organism>
<dbReference type="AlphaFoldDB" id="A0A370HNS1"/>
<dbReference type="InterPro" id="IPR018710">
    <property type="entry name" value="DUF2232"/>
</dbReference>
<comment type="caution">
    <text evidence="2">The sequence shown here is derived from an EMBL/GenBank/DDBJ whole genome shotgun (WGS) entry which is preliminary data.</text>
</comment>
<reference evidence="2 3" key="1">
    <citation type="submission" date="2018-07" db="EMBL/GenBank/DDBJ databases">
        <title>Genomic Encyclopedia of Type Strains, Phase IV (KMG-IV): sequencing the most valuable type-strain genomes for metagenomic binning, comparative biology and taxonomic classification.</title>
        <authorList>
            <person name="Goeker M."/>
        </authorList>
    </citation>
    <scope>NUCLEOTIDE SEQUENCE [LARGE SCALE GENOMIC DNA]</scope>
    <source>
        <strain evidence="2 3">DSM 14364</strain>
    </source>
</reference>
<keyword evidence="1" id="KW-0472">Membrane</keyword>
<dbReference type="RefSeq" id="WP_114769592.1">
    <property type="nucleotide sequence ID" value="NZ_QQBB01000003.1"/>
</dbReference>
<evidence type="ECO:0000313" key="3">
    <source>
        <dbReference type="Proteomes" id="UP000254925"/>
    </source>
</evidence>
<dbReference type="OrthoDB" id="7335270at2"/>
<dbReference type="Pfam" id="PF09991">
    <property type="entry name" value="DUF2232"/>
    <property type="match status" value="1"/>
</dbReference>
<feature type="transmembrane region" description="Helical" evidence="1">
    <location>
        <begin position="29"/>
        <end position="46"/>
    </location>
</feature>
<name>A0A370HNS1_9HYPH</name>
<feature type="transmembrane region" description="Helical" evidence="1">
    <location>
        <begin position="74"/>
        <end position="92"/>
    </location>
</feature>
<proteinExistence type="predicted"/>
<feature type="transmembrane region" description="Helical" evidence="1">
    <location>
        <begin position="213"/>
        <end position="232"/>
    </location>
</feature>
<keyword evidence="1" id="KW-1133">Transmembrane helix</keyword>
<evidence type="ECO:0000256" key="1">
    <source>
        <dbReference type="SAM" id="Phobius"/>
    </source>
</evidence>
<gene>
    <name evidence="2" type="ORF">DES45_103121</name>
</gene>
<dbReference type="EMBL" id="QQBB01000003">
    <property type="protein sequence ID" value="RDI59865.1"/>
    <property type="molecule type" value="Genomic_DNA"/>
</dbReference>
<feature type="transmembrane region" description="Helical" evidence="1">
    <location>
        <begin position="271"/>
        <end position="297"/>
    </location>
</feature>
<dbReference type="Proteomes" id="UP000254925">
    <property type="component" value="Unassembled WGS sequence"/>
</dbReference>
<accession>A0A370HNS1</accession>
<evidence type="ECO:0000313" key="2">
    <source>
        <dbReference type="EMBL" id="RDI59865.1"/>
    </source>
</evidence>
<sequence length="322" mass="33686">MNFVVTGIGAGLVSALLTAVVLKATPLAAVLYLLAPIPVLIVSLGWNHRSGLVAAVVGGLAIAVFLSPLSGLGFALVTALPAWWLAYLSLLGRPNPDGTMEWYPLGRLLAWVAGTAALTIFATAIISTGGDFDAFHENAREISQAFVNLQFPPSESGFDAEDREAVIDLFARATPFLSAQGFTAALALYLWTAGKIVSISKRLPRPWPAVCELMMPRTVVIALAVAVVLASIGGFIGVFGFALAGAMFMAFALQGLAAVHDRTRGKSGRGFLLAGLYVLIFMTQGTLLVAAALLGLADTLFGLRYRFGSGKAGPKQPPTLSP</sequence>
<feature type="transmembrane region" description="Helical" evidence="1">
    <location>
        <begin position="173"/>
        <end position="192"/>
    </location>
</feature>
<keyword evidence="3" id="KW-1185">Reference proteome</keyword>
<feature type="transmembrane region" description="Helical" evidence="1">
    <location>
        <begin position="104"/>
        <end position="126"/>
    </location>
</feature>
<feature type="transmembrane region" description="Helical" evidence="1">
    <location>
        <begin position="51"/>
        <end position="68"/>
    </location>
</feature>
<protein>
    <submittedName>
        <fullName evidence="2">Putative membrane protein DUF2232</fullName>
    </submittedName>
</protein>